<dbReference type="OrthoDB" id="8436363at2759"/>
<evidence type="ECO:0000313" key="4">
    <source>
        <dbReference type="EMBL" id="KOO23183.1"/>
    </source>
</evidence>
<keyword evidence="2" id="KW-0433">Leucine-rich repeat</keyword>
<dbReference type="Pfam" id="PF13516">
    <property type="entry name" value="LRR_6"/>
    <property type="match status" value="5"/>
</dbReference>
<dbReference type="InterPro" id="IPR001611">
    <property type="entry name" value="Leu-rich_rpt"/>
</dbReference>
<dbReference type="Proteomes" id="UP000037460">
    <property type="component" value="Unassembled WGS sequence"/>
</dbReference>
<dbReference type="InterPro" id="IPR032675">
    <property type="entry name" value="LRR_dom_sf"/>
</dbReference>
<dbReference type="InterPro" id="IPR027038">
    <property type="entry name" value="RanGap"/>
</dbReference>
<organism evidence="4 5">
    <name type="scientific">Chrysochromulina tobinii</name>
    <dbReference type="NCBI Taxonomy" id="1460289"/>
    <lineage>
        <taxon>Eukaryota</taxon>
        <taxon>Haptista</taxon>
        <taxon>Haptophyta</taxon>
        <taxon>Prymnesiophyceae</taxon>
        <taxon>Prymnesiales</taxon>
        <taxon>Chrysochromulinaceae</taxon>
        <taxon>Chrysochromulina</taxon>
    </lineage>
</organism>
<dbReference type="SUPFAM" id="SSF52047">
    <property type="entry name" value="RNI-like"/>
    <property type="match status" value="4"/>
</dbReference>
<dbReference type="SMART" id="SM00368">
    <property type="entry name" value="LRR_RI"/>
    <property type="match status" value="26"/>
</dbReference>
<dbReference type="PANTHER" id="PTHR24113:SF12">
    <property type="entry name" value="RAN GTPASE-ACTIVATING PROTEIN 1"/>
    <property type="match status" value="1"/>
</dbReference>
<dbReference type="Gene3D" id="3.80.10.10">
    <property type="entry name" value="Ribonuclease Inhibitor"/>
    <property type="match status" value="12"/>
</dbReference>
<sequence length="1291" mass="132998">MIGTCSELSACTFREQVNLDDVALPIKKLKGTEPVKSLDLSNKGLSFASAIVIASLIGVNGTLTSVDLRGNLLGDNGWGAIFAAICSNKDSKIMSLDSSCETISPAGVQLIAEALSTSVTGALTEVNLDGFALPVKKLKGTDSVDTLDLSGKNLGVASAVVIASCISINGALTSVDLRGNKLRDKGWGAIFAAICHNKDSKISAMDASSENISPAGVKLIAEALRTSVTGGLTKVSLAKNELGEEGTKAICEALEQNKTLKELDISGEKFGKSNIGGTAGAKHVAKMVGINGGLTKLSLAHNMLGEEGTKAICEALEQNKTLKELDISGEKFGKSNIGGTAGAKHVAKMVGINGGLTSIDLSRNQLCGILRYVDVGQQGSYTSEGITAITNALRVNGGLTVTNLLGNQLDAESAKMLAEVAKQKDISLCGIQRDQTTANFLYKELEPPDAILLGSDLSQAVVTGALTSVKLGGKKLGDEGWGAIFAAICGNKDSKIMSMDACSENIGPAGVKLIAEALHTSVTGSLTVANLLRNELDAESAKMLVQVAKQKGISLCGILRDQTTADFSNQKLKPPDAILLASDLSQAVVTGSLTVTNLLGNQLDVKSAKMLAEVAKQKGISLCGIQRDQTTANFLYKGLEPPDAILLGSDLSQAIVTGALTDLYIWSNSIKDEGITAICNAVQGNKESKLAKLNVGDNNISPIGATAVAAMVAVTSGLMALNLSSNSLKDEGVNAVCEAIQSNKETKLTSLHFSYNGIGPVGANAVAAMVAMVAVTGGLTITSLAGNELGEEGTKALCEALEQNKTLKELDISGDWFGNKGSNIGGSAGAKHVAKMLDVNGALTKLSLAKNEFGEEGTKAICEALEQNKSLKELDISGDWSGNKGSNIGGSAGAKYVAKMLGVNGALTATNLLHNNLDAESAKLLAEVAKQKGISLCGILRDQTTADFSNQNLKLLDAILLATDLSHAIVTGGLMGLNFWHNNLKDDGVSAVCKAIQSNKETKLAWLNFNNNSIGPVGANAVAAMVAVTGTLTQLDLSNNQLCGIDQNHSGTYNAEGITAIAYALRVNGALTSVDLGGNKLGDEGWGAIFAAICGNKDSKIMSLDASEENIGPAGVQLIAEALRTSVTGALTNMNLGGNKLGPAGAAVFAPVLAANGALKSINLSNNVLCGVDDRGQGTYTAEGITAIADALRVNGVNGGLTALDLSSNRLKDEGVRAVCEAIQSNKETKLASLNMGQNSIGPVGVKSVAAMVAFTGTLIKCDLSGNDMGEEGKASIRFAVQGKAGFHLHL</sequence>
<evidence type="ECO:0000256" key="1">
    <source>
        <dbReference type="ARBA" id="ARBA00022468"/>
    </source>
</evidence>
<keyword evidence="3" id="KW-0677">Repeat</keyword>
<dbReference type="GO" id="GO:0005096">
    <property type="term" value="F:GTPase activator activity"/>
    <property type="evidence" value="ECO:0007669"/>
    <property type="project" value="UniProtKB-KW"/>
</dbReference>
<name>A0A0M0JAC6_9EUKA</name>
<dbReference type="EMBL" id="JWZX01003214">
    <property type="protein sequence ID" value="KOO23183.1"/>
    <property type="molecule type" value="Genomic_DNA"/>
</dbReference>
<evidence type="ECO:0000256" key="2">
    <source>
        <dbReference type="ARBA" id="ARBA00022614"/>
    </source>
</evidence>
<comment type="caution">
    <text evidence="4">The sequence shown here is derived from an EMBL/GenBank/DDBJ whole genome shotgun (WGS) entry which is preliminary data.</text>
</comment>
<evidence type="ECO:0000256" key="3">
    <source>
        <dbReference type="ARBA" id="ARBA00022737"/>
    </source>
</evidence>
<dbReference type="GO" id="GO:0005829">
    <property type="term" value="C:cytosol"/>
    <property type="evidence" value="ECO:0007669"/>
    <property type="project" value="TreeGrafter"/>
</dbReference>
<gene>
    <name evidence="4" type="ORF">Ctob_001812</name>
</gene>
<dbReference type="GO" id="GO:0006913">
    <property type="term" value="P:nucleocytoplasmic transport"/>
    <property type="evidence" value="ECO:0007669"/>
    <property type="project" value="TreeGrafter"/>
</dbReference>
<protein>
    <submittedName>
        <fullName evidence="4">Protein nlrc3</fullName>
    </submittedName>
</protein>
<dbReference type="GO" id="GO:0031267">
    <property type="term" value="F:small GTPase binding"/>
    <property type="evidence" value="ECO:0007669"/>
    <property type="project" value="TreeGrafter"/>
</dbReference>
<keyword evidence="5" id="KW-1185">Reference proteome</keyword>
<dbReference type="GO" id="GO:0048471">
    <property type="term" value="C:perinuclear region of cytoplasm"/>
    <property type="evidence" value="ECO:0007669"/>
    <property type="project" value="TreeGrafter"/>
</dbReference>
<accession>A0A0M0JAC6</accession>
<keyword evidence="1" id="KW-0343">GTPase activation</keyword>
<proteinExistence type="predicted"/>
<dbReference type="PANTHER" id="PTHR24113">
    <property type="entry name" value="RAN GTPASE-ACTIVATING PROTEIN 1"/>
    <property type="match status" value="1"/>
</dbReference>
<dbReference type="GO" id="GO:0005634">
    <property type="term" value="C:nucleus"/>
    <property type="evidence" value="ECO:0007669"/>
    <property type="project" value="TreeGrafter"/>
</dbReference>
<evidence type="ECO:0000313" key="5">
    <source>
        <dbReference type="Proteomes" id="UP000037460"/>
    </source>
</evidence>
<reference evidence="5" key="1">
    <citation type="journal article" date="2015" name="PLoS Genet.">
        <title>Genome Sequence and Transcriptome Analyses of Chrysochromulina tobin: Metabolic Tools for Enhanced Algal Fitness in the Prominent Order Prymnesiales (Haptophyceae).</title>
        <authorList>
            <person name="Hovde B.T."/>
            <person name="Deodato C.R."/>
            <person name="Hunsperger H.M."/>
            <person name="Ryken S.A."/>
            <person name="Yost W."/>
            <person name="Jha R.K."/>
            <person name="Patterson J."/>
            <person name="Monnat R.J. Jr."/>
            <person name="Barlow S.B."/>
            <person name="Starkenburg S.R."/>
            <person name="Cattolico R.A."/>
        </authorList>
    </citation>
    <scope>NUCLEOTIDE SEQUENCE</scope>
    <source>
        <strain evidence="5">CCMP291</strain>
    </source>
</reference>